<comment type="similarity">
    <text evidence="6">Belongs to the PINc/VapC protein family.</text>
</comment>
<comment type="caution">
    <text evidence="8">The sequence shown here is derived from an EMBL/GenBank/DDBJ whole genome shotgun (WGS) entry which is preliminary data.</text>
</comment>
<keyword evidence="9" id="KW-1185">Reference proteome</keyword>
<gene>
    <name evidence="6" type="primary">vapC</name>
    <name evidence="8" type="ORF">BC739_003398</name>
</gene>
<sequence>MNDLVVDASVYIYASTSTEPRARQLLDRIRTATCHAPHLFDAEVGNVLRRKELAGQITANVALVSLRAVKHLISERYPAVGPLAEAAWRLRGAVTFYDALYVVLAASLGSPLVTGDARLSRAPGLPCQVELV</sequence>
<feature type="domain" description="PIN" evidence="7">
    <location>
        <begin position="5"/>
        <end position="124"/>
    </location>
</feature>
<evidence type="ECO:0000256" key="6">
    <source>
        <dbReference type="HAMAP-Rule" id="MF_00265"/>
    </source>
</evidence>
<evidence type="ECO:0000256" key="4">
    <source>
        <dbReference type="ARBA" id="ARBA00022801"/>
    </source>
</evidence>
<dbReference type="PANTHER" id="PTHR35901">
    <property type="entry name" value="RIBONUCLEASE VAPC3"/>
    <property type="match status" value="1"/>
</dbReference>
<dbReference type="InterPro" id="IPR002716">
    <property type="entry name" value="PIN_dom"/>
</dbReference>
<keyword evidence="6" id="KW-0800">Toxin</keyword>
<keyword evidence="5 6" id="KW-0460">Magnesium</keyword>
<organism evidence="8 9">
    <name type="scientific">Kutzneria viridogrisea</name>
    <dbReference type="NCBI Taxonomy" id="47990"/>
    <lineage>
        <taxon>Bacteria</taxon>
        <taxon>Bacillati</taxon>
        <taxon>Actinomycetota</taxon>
        <taxon>Actinomycetes</taxon>
        <taxon>Pseudonocardiales</taxon>
        <taxon>Pseudonocardiaceae</taxon>
        <taxon>Kutzneria</taxon>
    </lineage>
</organism>
<dbReference type="PANTHER" id="PTHR35901:SF1">
    <property type="entry name" value="EXONUCLEASE VAPC9"/>
    <property type="match status" value="1"/>
</dbReference>
<protein>
    <recommendedName>
        <fullName evidence="6">Ribonuclease VapC</fullName>
        <shortName evidence="6">RNase VapC</shortName>
        <ecNumber evidence="6">3.1.-.-</ecNumber>
    </recommendedName>
    <alternativeName>
        <fullName evidence="6">Toxin VapC</fullName>
    </alternativeName>
</protein>
<proteinExistence type="inferred from homology"/>
<dbReference type="EMBL" id="JACJID010000002">
    <property type="protein sequence ID" value="MBA8926199.1"/>
    <property type="molecule type" value="Genomic_DNA"/>
</dbReference>
<dbReference type="HAMAP" id="MF_00265">
    <property type="entry name" value="VapC_Nob1"/>
    <property type="match status" value="1"/>
</dbReference>
<dbReference type="InterPro" id="IPR044153">
    <property type="entry name" value="PIN_Pae0151-like"/>
</dbReference>
<feature type="binding site" evidence="6">
    <location>
        <position position="98"/>
    </location>
    <ligand>
        <name>Mg(2+)</name>
        <dbReference type="ChEBI" id="CHEBI:18420"/>
    </ligand>
</feature>
<dbReference type="InterPro" id="IPR029060">
    <property type="entry name" value="PIN-like_dom_sf"/>
</dbReference>
<dbReference type="InterPro" id="IPR051619">
    <property type="entry name" value="TypeII_TA_RNase_PINc/VapC"/>
</dbReference>
<dbReference type="Proteomes" id="UP000517916">
    <property type="component" value="Unassembled WGS sequence"/>
</dbReference>
<dbReference type="InterPro" id="IPR022907">
    <property type="entry name" value="VapC_family"/>
</dbReference>
<dbReference type="Pfam" id="PF01850">
    <property type="entry name" value="PIN"/>
    <property type="match status" value="1"/>
</dbReference>
<comment type="cofactor">
    <cofactor evidence="6">
        <name>Mg(2+)</name>
        <dbReference type="ChEBI" id="CHEBI:18420"/>
    </cofactor>
</comment>
<evidence type="ECO:0000259" key="7">
    <source>
        <dbReference type="Pfam" id="PF01850"/>
    </source>
</evidence>
<reference evidence="8 9" key="1">
    <citation type="submission" date="2020-08" db="EMBL/GenBank/DDBJ databases">
        <title>Genomic Encyclopedia of Archaeal and Bacterial Type Strains, Phase II (KMG-II): from individual species to whole genera.</title>
        <authorList>
            <person name="Goeker M."/>
        </authorList>
    </citation>
    <scope>NUCLEOTIDE SEQUENCE [LARGE SCALE GENOMIC DNA]</scope>
    <source>
        <strain evidence="8 9">DSM 43850</strain>
    </source>
</reference>
<name>A0ABR6BHZ8_9PSEU</name>
<keyword evidence="1 6" id="KW-1277">Toxin-antitoxin system</keyword>
<dbReference type="RefSeq" id="WP_025360753.1">
    <property type="nucleotide sequence ID" value="NZ_BAAABQ010000009.1"/>
</dbReference>
<comment type="function">
    <text evidence="6">Toxic component of a toxin-antitoxin (TA) system. An RNase.</text>
</comment>
<feature type="binding site" evidence="6">
    <location>
        <position position="7"/>
    </location>
    <ligand>
        <name>Mg(2+)</name>
        <dbReference type="ChEBI" id="CHEBI:18420"/>
    </ligand>
</feature>
<keyword evidence="4 6" id="KW-0378">Hydrolase</keyword>
<dbReference type="Gene3D" id="3.40.50.1010">
    <property type="entry name" value="5'-nuclease"/>
    <property type="match status" value="1"/>
</dbReference>
<dbReference type="CDD" id="cd09873">
    <property type="entry name" value="PIN_Pae0151-like"/>
    <property type="match status" value="1"/>
</dbReference>
<evidence type="ECO:0000256" key="5">
    <source>
        <dbReference type="ARBA" id="ARBA00022842"/>
    </source>
</evidence>
<keyword evidence="3 6" id="KW-0479">Metal-binding</keyword>
<dbReference type="EC" id="3.1.-.-" evidence="6"/>
<dbReference type="SUPFAM" id="SSF88723">
    <property type="entry name" value="PIN domain-like"/>
    <property type="match status" value="1"/>
</dbReference>
<evidence type="ECO:0000256" key="3">
    <source>
        <dbReference type="ARBA" id="ARBA00022723"/>
    </source>
</evidence>
<evidence type="ECO:0000256" key="1">
    <source>
        <dbReference type="ARBA" id="ARBA00022649"/>
    </source>
</evidence>
<evidence type="ECO:0000256" key="2">
    <source>
        <dbReference type="ARBA" id="ARBA00022722"/>
    </source>
</evidence>
<keyword evidence="2 6" id="KW-0540">Nuclease</keyword>
<evidence type="ECO:0000313" key="8">
    <source>
        <dbReference type="EMBL" id="MBA8926199.1"/>
    </source>
</evidence>
<evidence type="ECO:0000313" key="9">
    <source>
        <dbReference type="Proteomes" id="UP000517916"/>
    </source>
</evidence>
<accession>A0ABR6BHZ8</accession>